<protein>
    <submittedName>
        <fullName evidence="1">Uncharacterized protein</fullName>
    </submittedName>
</protein>
<evidence type="ECO:0000313" key="1">
    <source>
        <dbReference type="EMBL" id="KQC85457.1"/>
    </source>
</evidence>
<sequence length="64" mass="7468">MHNDNNFYRSSDPFFVVTCNDCGRKVWSTRRINEKCSRCGSGAVKTEAPYHTIEEHKGRCNEER</sequence>
<dbReference type="Proteomes" id="UP000050833">
    <property type="component" value="Unassembled WGS sequence"/>
</dbReference>
<gene>
    <name evidence="1" type="ORF">APZ18_12315</name>
</gene>
<dbReference type="AlphaFoldDB" id="A0AAW3JRG3"/>
<reference evidence="1 2" key="1">
    <citation type="submission" date="2015-10" db="EMBL/GenBank/DDBJ databases">
        <title>Butyribacter intestini gen. nov., sp. nov., a butyric acid-producing bacterium of the family Lachnospiraceae isolated from the human faeces.</title>
        <authorList>
            <person name="Zou Y."/>
            <person name="Xue W."/>
            <person name="Luo G."/>
            <person name="Lv M."/>
        </authorList>
    </citation>
    <scope>NUCLEOTIDE SEQUENCE [LARGE SCALE GENOMIC DNA]</scope>
    <source>
        <strain evidence="1 2">TF01-11</strain>
    </source>
</reference>
<proteinExistence type="predicted"/>
<comment type="caution">
    <text evidence="1">The sequence shown here is derived from an EMBL/GenBank/DDBJ whole genome shotgun (WGS) entry which is preliminary data.</text>
</comment>
<accession>A0AAW3JRG3</accession>
<organism evidence="1 2">
    <name type="scientific">Butyribacter intestini</name>
    <dbReference type="NCBI Taxonomy" id="1703332"/>
    <lineage>
        <taxon>Bacteria</taxon>
        <taxon>Bacillati</taxon>
        <taxon>Bacillota</taxon>
        <taxon>Clostridia</taxon>
        <taxon>Lachnospirales</taxon>
        <taxon>Lachnospiraceae</taxon>
        <taxon>Butyribacter</taxon>
    </lineage>
</organism>
<dbReference type="EMBL" id="LLKB01000005">
    <property type="protein sequence ID" value="KQC85457.1"/>
    <property type="molecule type" value="Genomic_DNA"/>
</dbReference>
<name>A0AAW3JRG3_9FIRM</name>
<evidence type="ECO:0000313" key="2">
    <source>
        <dbReference type="Proteomes" id="UP000050833"/>
    </source>
</evidence>
<keyword evidence="2" id="KW-1185">Reference proteome</keyword>
<dbReference type="RefSeq" id="WP_055945350.1">
    <property type="nucleotide sequence ID" value="NZ_DBGBRS010000067.1"/>
</dbReference>